<dbReference type="EMBL" id="CP090895">
    <property type="protein sequence ID" value="ULT88024.1"/>
    <property type="molecule type" value="Genomic_DNA"/>
</dbReference>
<feature type="transmembrane region" description="Helical" evidence="1">
    <location>
        <begin position="179"/>
        <end position="197"/>
    </location>
</feature>
<dbReference type="Pfam" id="PF10316">
    <property type="entry name" value="7TM_GPCR_Srbc"/>
    <property type="match status" value="1"/>
</dbReference>
<sequence>MDSLINFLCVFGMVGCVITIALNINLVILTFSNKSKQNDEMRLFYYRFVLDICFGSCLFPSLLYLFLYVNFPETFEPYRNLIVTLSLPWSNLAAARSIVALSITTDRVLAAYFPIAYRTGKFVMSMWIILTVSVGFGLSEELVLFEFCGYELNVPVGCRVLGCAVNRCFYRFWTLHKTTIFLTLAILSILLSIRLLLWFNDKNATKNSQITKANRLALLDTVVVLIFDFSPSLLGSLSMTASFFSFEVVGPYIGVCKATGCAIEAIIVSTFLISRKPKQLKKIIVGKASMSTKNTFSVHTK</sequence>
<reference evidence="2 3" key="1">
    <citation type="submission" date="2022-02" db="EMBL/GenBank/DDBJ databases">
        <title>Chromosome-level reference genomes for two strains of Caenorhabditis briggsae: an improved platform for comparative genomics.</title>
        <authorList>
            <person name="Stevens L."/>
            <person name="Andersen E.C."/>
        </authorList>
    </citation>
    <scope>NUCLEOTIDE SEQUENCE [LARGE SCALE GENOMIC DNA]</scope>
    <source>
        <strain evidence="2">QX1410_ONT</strain>
        <tissue evidence="2">Whole-organism</tissue>
    </source>
</reference>
<keyword evidence="1" id="KW-1133">Transmembrane helix</keyword>
<gene>
    <name evidence="2" type="ORF">L3Y34_007300</name>
</gene>
<evidence type="ECO:0008006" key="4">
    <source>
        <dbReference type="Google" id="ProtNLM"/>
    </source>
</evidence>
<dbReference type="InterPro" id="IPR019420">
    <property type="entry name" value="7TM_GPCR_serpentine_rcpt_Srbc"/>
</dbReference>
<dbReference type="PANTHER" id="PTHR10664:SF42">
    <property type="entry name" value="SERPENTINE RECEPTOR, CLASS BC (CLASS B-LIKE)"/>
    <property type="match status" value="1"/>
</dbReference>
<feature type="transmembrane region" description="Helical" evidence="1">
    <location>
        <begin position="89"/>
        <end position="110"/>
    </location>
</feature>
<name>A0AAE9A672_CAEBR</name>
<feature type="transmembrane region" description="Helical" evidence="1">
    <location>
        <begin position="218"/>
        <end position="246"/>
    </location>
</feature>
<feature type="transmembrane region" description="Helical" evidence="1">
    <location>
        <begin position="44"/>
        <end position="69"/>
    </location>
</feature>
<evidence type="ECO:0000256" key="1">
    <source>
        <dbReference type="SAM" id="Phobius"/>
    </source>
</evidence>
<feature type="transmembrane region" description="Helical" evidence="1">
    <location>
        <begin position="122"/>
        <end position="139"/>
    </location>
</feature>
<keyword evidence="1" id="KW-0812">Transmembrane</keyword>
<dbReference type="SUPFAM" id="SSF81321">
    <property type="entry name" value="Family A G protein-coupled receptor-like"/>
    <property type="match status" value="1"/>
</dbReference>
<dbReference type="AlphaFoldDB" id="A0AAE9A672"/>
<dbReference type="PANTHER" id="PTHR10664">
    <property type="entry name" value="SERPENTINE RECEPTOR-C.ELEGANS"/>
    <property type="match status" value="1"/>
</dbReference>
<feature type="transmembrane region" description="Helical" evidence="1">
    <location>
        <begin position="12"/>
        <end position="32"/>
    </location>
</feature>
<feature type="transmembrane region" description="Helical" evidence="1">
    <location>
        <begin position="252"/>
        <end position="273"/>
    </location>
</feature>
<protein>
    <recommendedName>
        <fullName evidence="4">Serpentine Receptor, class BC (Class B-like)</fullName>
    </recommendedName>
</protein>
<keyword evidence="1" id="KW-0472">Membrane</keyword>
<evidence type="ECO:0000313" key="2">
    <source>
        <dbReference type="EMBL" id="ULT88024.1"/>
    </source>
</evidence>
<evidence type="ECO:0000313" key="3">
    <source>
        <dbReference type="Proteomes" id="UP000827892"/>
    </source>
</evidence>
<accession>A0AAE9A672</accession>
<dbReference type="Proteomes" id="UP000827892">
    <property type="component" value="Chromosome V"/>
</dbReference>
<proteinExistence type="predicted"/>
<organism evidence="2 3">
    <name type="scientific">Caenorhabditis briggsae</name>
    <dbReference type="NCBI Taxonomy" id="6238"/>
    <lineage>
        <taxon>Eukaryota</taxon>
        <taxon>Metazoa</taxon>
        <taxon>Ecdysozoa</taxon>
        <taxon>Nematoda</taxon>
        <taxon>Chromadorea</taxon>
        <taxon>Rhabditida</taxon>
        <taxon>Rhabditina</taxon>
        <taxon>Rhabditomorpha</taxon>
        <taxon>Rhabditoidea</taxon>
        <taxon>Rhabditidae</taxon>
        <taxon>Peloderinae</taxon>
        <taxon>Caenorhabditis</taxon>
    </lineage>
</organism>